<keyword evidence="3" id="KW-1185">Reference proteome</keyword>
<dbReference type="AlphaFoldDB" id="A0A8T2CZ53"/>
<feature type="domain" description="RNase H type-1" evidence="1">
    <location>
        <begin position="368"/>
        <end position="498"/>
    </location>
</feature>
<dbReference type="OrthoDB" id="1436613at2759"/>
<keyword evidence="2" id="KW-0548">Nucleotidyltransferase</keyword>
<dbReference type="PROSITE" id="PS50879">
    <property type="entry name" value="RNASE_H_1"/>
    <property type="match status" value="1"/>
</dbReference>
<comment type="caution">
    <text evidence="2">The sequence shown here is derived from an EMBL/GenBank/DDBJ whole genome shotgun (WGS) entry which is preliminary data.</text>
</comment>
<dbReference type="EMBL" id="JAEFBJ010000006">
    <property type="protein sequence ID" value="KAG7599981.1"/>
    <property type="molecule type" value="Genomic_DNA"/>
</dbReference>
<keyword evidence="2" id="KW-0695">RNA-directed DNA polymerase</keyword>
<evidence type="ECO:0000313" key="3">
    <source>
        <dbReference type="Proteomes" id="UP000694251"/>
    </source>
</evidence>
<organism evidence="2 3">
    <name type="scientific">Arabidopsis suecica</name>
    <name type="common">Swedish thale-cress</name>
    <name type="synonym">Cardaminopsis suecica</name>
    <dbReference type="NCBI Taxonomy" id="45249"/>
    <lineage>
        <taxon>Eukaryota</taxon>
        <taxon>Viridiplantae</taxon>
        <taxon>Streptophyta</taxon>
        <taxon>Embryophyta</taxon>
        <taxon>Tracheophyta</taxon>
        <taxon>Spermatophyta</taxon>
        <taxon>Magnoliopsida</taxon>
        <taxon>eudicotyledons</taxon>
        <taxon>Gunneridae</taxon>
        <taxon>Pentapetalae</taxon>
        <taxon>rosids</taxon>
        <taxon>malvids</taxon>
        <taxon>Brassicales</taxon>
        <taxon>Brassicaceae</taxon>
        <taxon>Camelineae</taxon>
        <taxon>Arabidopsis</taxon>
    </lineage>
</organism>
<dbReference type="InterPro" id="IPR026960">
    <property type="entry name" value="RVT-Znf"/>
</dbReference>
<evidence type="ECO:0000313" key="2">
    <source>
        <dbReference type="EMBL" id="KAG7599981.1"/>
    </source>
</evidence>
<dbReference type="Proteomes" id="UP000694251">
    <property type="component" value="Chromosome 6"/>
</dbReference>
<dbReference type="InterPro" id="IPR053151">
    <property type="entry name" value="RNase_H-like"/>
</dbReference>
<dbReference type="Pfam" id="PF13966">
    <property type="entry name" value="zf-RVT"/>
    <property type="match status" value="1"/>
</dbReference>
<protein>
    <submittedName>
        <fullName evidence="2">Reverse transcriptase zinc-binding domain</fullName>
    </submittedName>
</protein>
<dbReference type="InterPro" id="IPR044730">
    <property type="entry name" value="RNase_H-like_dom_plant"/>
</dbReference>
<dbReference type="GO" id="GO:0003964">
    <property type="term" value="F:RNA-directed DNA polymerase activity"/>
    <property type="evidence" value="ECO:0007669"/>
    <property type="project" value="UniProtKB-KW"/>
</dbReference>
<name>A0A8T2CZ53_ARASU</name>
<dbReference type="InterPro" id="IPR002156">
    <property type="entry name" value="RNaseH_domain"/>
</dbReference>
<gene>
    <name evidence="2" type="ORF">ISN44_As06g041420</name>
</gene>
<sequence>MSTICMPKSILDKLDHASKSFLWGSSVEHKKQHLVAWNKVTRPKSEGGLGIRAAQDMNKALVAKLGWRLFHDHDSLWVKLVKKKYKVGNIHDGSWLIKKGTWSSTWRSIASGLRDVVIPGKSWVLGNGRQVKFWTDRWLFNRILSEEAGGLLPQGYESMVVNDLWRDGNGWRMDMITPYISNNARLELTSVDVDKVTRARDQLSWSESVDGNFSVKSAYNLLTRNSDPRPNLEKFYSRVWRVTAPERVRVFLWLVGNQVLMTNTERSRRHLSSTDVCPVCKGGVETILHILRDCPAMMGIWTRILPPRKRRTFFDKSLLEWVFDNLSDENEYCESTWATMFAMAVWLHNGSSTSGSRGDVLVGWVMPTDGWIKLNTDGASHGNLGLATAGGVLRDGYGDWCGGFSLNIGRCTAPLAELWGVYYGLYIAWEKKITRLELEVDSQLVVGFLKTGVSEMHPLSFLVRLCHDFLSRDWIVRISHVYREANRLADGLANYTFSLSNGFHFFDAVPNDVDSLFMDDVIGSTRPRRIRL</sequence>
<dbReference type="CDD" id="cd06222">
    <property type="entry name" value="RNase_H_like"/>
    <property type="match status" value="1"/>
</dbReference>
<dbReference type="Pfam" id="PF13456">
    <property type="entry name" value="RVT_3"/>
    <property type="match status" value="1"/>
</dbReference>
<dbReference type="PANTHER" id="PTHR47723">
    <property type="entry name" value="OS05G0353850 PROTEIN"/>
    <property type="match status" value="1"/>
</dbReference>
<reference evidence="2 3" key="1">
    <citation type="submission" date="2020-12" db="EMBL/GenBank/DDBJ databases">
        <title>Concerted genomic and epigenomic changes stabilize Arabidopsis allopolyploids.</title>
        <authorList>
            <person name="Chen Z."/>
        </authorList>
    </citation>
    <scope>NUCLEOTIDE SEQUENCE [LARGE SCALE GENOMIC DNA]</scope>
    <source>
        <strain evidence="2">As9502</strain>
        <tissue evidence="2">Leaf</tissue>
    </source>
</reference>
<dbReference type="GO" id="GO:0004523">
    <property type="term" value="F:RNA-DNA hybrid ribonuclease activity"/>
    <property type="evidence" value="ECO:0007669"/>
    <property type="project" value="InterPro"/>
</dbReference>
<proteinExistence type="predicted"/>
<accession>A0A8T2CZ53</accession>
<dbReference type="GO" id="GO:0003676">
    <property type="term" value="F:nucleic acid binding"/>
    <property type="evidence" value="ECO:0007669"/>
    <property type="project" value="InterPro"/>
</dbReference>
<keyword evidence="2" id="KW-0808">Transferase</keyword>
<evidence type="ECO:0000259" key="1">
    <source>
        <dbReference type="PROSITE" id="PS50879"/>
    </source>
</evidence>
<dbReference type="PANTHER" id="PTHR47723:SF13">
    <property type="entry name" value="PUTATIVE-RELATED"/>
    <property type="match status" value="1"/>
</dbReference>